<dbReference type="Pfam" id="PF02655">
    <property type="entry name" value="ATP-grasp_3"/>
    <property type="match status" value="1"/>
</dbReference>
<feature type="domain" description="ATP-grasp" evidence="2">
    <location>
        <begin position="97"/>
        <end position="284"/>
    </location>
</feature>
<evidence type="ECO:0000313" key="4">
    <source>
        <dbReference type="Proteomes" id="UP000676194"/>
    </source>
</evidence>
<dbReference type="GO" id="GO:0046872">
    <property type="term" value="F:metal ion binding"/>
    <property type="evidence" value="ECO:0007669"/>
    <property type="project" value="InterPro"/>
</dbReference>
<dbReference type="EMBL" id="CP074694">
    <property type="protein sequence ID" value="QVL31370.1"/>
    <property type="molecule type" value="Genomic_DNA"/>
</dbReference>
<dbReference type="InterPro" id="IPR024710">
    <property type="entry name" value="MfnD"/>
</dbReference>
<dbReference type="RefSeq" id="WP_213495251.1">
    <property type="nucleotide sequence ID" value="NZ_CP074694.1"/>
</dbReference>
<dbReference type="Pfam" id="PF18301">
    <property type="entry name" value="preATP-grasp_3"/>
    <property type="match status" value="1"/>
</dbReference>
<name>A0A8E6B6M1_9BACT</name>
<reference evidence="3" key="1">
    <citation type="submission" date="2021-05" db="EMBL/GenBank/DDBJ databases">
        <title>Complete genome sequence of the cellulolytic planctomycete Telmatocola sphagniphila SP2T and characterization of the first cellulase from planctomycetes.</title>
        <authorList>
            <person name="Rakitin A.L."/>
            <person name="Beletsky A.V."/>
            <person name="Naumoff D.G."/>
            <person name="Kulichevskaya I.S."/>
            <person name="Mardanov A.V."/>
            <person name="Ravin N.V."/>
            <person name="Dedysh S.N."/>
        </authorList>
    </citation>
    <scope>NUCLEOTIDE SEQUENCE</scope>
    <source>
        <strain evidence="3">SP2T</strain>
    </source>
</reference>
<organism evidence="3 4">
    <name type="scientific">Telmatocola sphagniphila</name>
    <dbReference type="NCBI Taxonomy" id="1123043"/>
    <lineage>
        <taxon>Bacteria</taxon>
        <taxon>Pseudomonadati</taxon>
        <taxon>Planctomycetota</taxon>
        <taxon>Planctomycetia</taxon>
        <taxon>Gemmatales</taxon>
        <taxon>Gemmataceae</taxon>
    </lineage>
</organism>
<dbReference type="KEGG" id="tsph:KIH39_21365"/>
<dbReference type="InterPro" id="IPR040803">
    <property type="entry name" value="MfnD_preATP-grasp"/>
</dbReference>
<protein>
    <submittedName>
        <fullName evidence="3">ATP-grasp domain-containing protein</fullName>
    </submittedName>
</protein>
<evidence type="ECO:0000259" key="2">
    <source>
        <dbReference type="PROSITE" id="PS50975"/>
    </source>
</evidence>
<dbReference type="Proteomes" id="UP000676194">
    <property type="component" value="Chromosome"/>
</dbReference>
<dbReference type="Gene3D" id="3.40.50.11770">
    <property type="match status" value="1"/>
</dbReference>
<dbReference type="AlphaFoldDB" id="A0A8E6B6M1"/>
<sequence>MAKIFVYEHFCALANPPQTETLPQSLLTEGRAMRDAIVEDLARIPGIAILSGDSSDADDIREQVKRADWSLIIAPETDGILFRLSELVESSGGRLLSPSLQAIFLCGGKDKLARRIDPDIPTPDERPDVYPQVWKPYDGAGSVDTFLVPDAQAAQLLIDRGYGELYRTEFVPGLAASISFLVGPEIILPLKACRQILSEDGRFQYLGGEVPLETNLEQRAIQLGIKAIRWLLAEAPFVGYIGIDLILGERDVLIEINPRLTTSYIGLRQLTESNLAEAMWKIAEGKATEVKWKPGRVRFQSNGQFEIS</sequence>
<dbReference type="InterPro" id="IPR003806">
    <property type="entry name" value="ATP-grasp_PylC-type"/>
</dbReference>
<dbReference type="Gene3D" id="3.30.470.20">
    <property type="entry name" value="ATP-grasp fold, B domain"/>
    <property type="match status" value="1"/>
</dbReference>
<dbReference type="SUPFAM" id="SSF56059">
    <property type="entry name" value="Glutathione synthetase ATP-binding domain-like"/>
    <property type="match status" value="1"/>
</dbReference>
<dbReference type="GO" id="GO:0005524">
    <property type="term" value="F:ATP binding"/>
    <property type="evidence" value="ECO:0007669"/>
    <property type="project" value="UniProtKB-UniRule"/>
</dbReference>
<keyword evidence="1" id="KW-0547">Nucleotide-binding</keyword>
<evidence type="ECO:0000313" key="3">
    <source>
        <dbReference type="EMBL" id="QVL31370.1"/>
    </source>
</evidence>
<dbReference type="PIRSF" id="PIRSF016766">
    <property type="entry name" value="UCP016766_ATPgrasp"/>
    <property type="match status" value="1"/>
</dbReference>
<dbReference type="InterPro" id="IPR011761">
    <property type="entry name" value="ATP-grasp"/>
</dbReference>
<dbReference type="PROSITE" id="PS50975">
    <property type="entry name" value="ATP_GRASP"/>
    <property type="match status" value="1"/>
</dbReference>
<accession>A0A8E6B6M1</accession>
<evidence type="ECO:0000256" key="1">
    <source>
        <dbReference type="PROSITE-ProRule" id="PRU00409"/>
    </source>
</evidence>
<gene>
    <name evidence="3" type="ORF">KIH39_21365</name>
</gene>
<keyword evidence="4" id="KW-1185">Reference proteome</keyword>
<keyword evidence="1" id="KW-0067">ATP-binding</keyword>
<proteinExistence type="predicted"/>